<dbReference type="GO" id="GO:0008270">
    <property type="term" value="F:zinc ion binding"/>
    <property type="evidence" value="ECO:0007669"/>
    <property type="project" value="UniProtKB-KW"/>
</dbReference>
<evidence type="ECO:0000256" key="6">
    <source>
        <dbReference type="ARBA" id="ARBA00022801"/>
    </source>
</evidence>
<dbReference type="PANTHER" id="PTHR22993">
    <property type="entry name" value="FORMAMIDOPYRIMIDINE-DNA GLYCOSYLASE"/>
    <property type="match status" value="1"/>
</dbReference>
<dbReference type="RefSeq" id="WP_244077157.1">
    <property type="nucleotide sequence ID" value="NZ_AP025581.1"/>
</dbReference>
<feature type="domain" description="FPG-type" evidence="14">
    <location>
        <begin position="227"/>
        <end position="273"/>
    </location>
</feature>
<dbReference type="Pfam" id="PF01149">
    <property type="entry name" value="Fapy_DNA_glyco"/>
    <property type="match status" value="1"/>
</dbReference>
<sequence>MLEIPESYSFARQAADMLSGRTVTDVFNATHPHKFTWYLGDPADYRARLVGKTVRAAEGHGAFIDLLLDDEAHIALSDGVNLRYHAPGAEVPPKYQLLIAFDDDSFLVFTVAMYGGIIAFRKHFDNPYYLGALSKPSPLDDAFDEACFGRLISDAKSNLSAKAFLATEQRIPGLGNGVLQDILFKSRIHPKRRLATLGDAELGRMYSSVKSTLRDMADRGGRDTEKDLLGKPGGYKTLLSKNTFAEPCPGCGGVIVKEAYLGGAVYYCPVCQPLIK</sequence>
<keyword evidence="5 13" id="KW-0863">Zinc-finger</keyword>
<dbReference type="GO" id="GO:0016829">
    <property type="term" value="F:lyase activity"/>
    <property type="evidence" value="ECO:0007669"/>
    <property type="project" value="UniProtKB-KW"/>
</dbReference>
<evidence type="ECO:0000313" key="16">
    <source>
        <dbReference type="Proteomes" id="UP001055105"/>
    </source>
</evidence>
<proteinExistence type="inferred from homology"/>
<reference evidence="15" key="1">
    <citation type="submission" date="2022-01" db="EMBL/GenBank/DDBJ databases">
        <title>Novel bile acid biosynthetic pathways are enriched in the microbiome of centenarians.</title>
        <authorList>
            <person name="Sato Y."/>
            <person name="Atarashi K."/>
            <person name="Plichta R.D."/>
            <person name="Arai Y."/>
            <person name="Sasajima S."/>
            <person name="Kearney M.S."/>
            <person name="Suda W."/>
            <person name="Takeshita K."/>
            <person name="Sasaki T."/>
            <person name="Okamoto S."/>
            <person name="Skelly N.A."/>
            <person name="Okamura Y."/>
            <person name="Vlamakis H."/>
            <person name="Li Y."/>
            <person name="Tanoue T."/>
            <person name="Takei H."/>
            <person name="Nittono H."/>
            <person name="Narushima S."/>
            <person name="Irie J."/>
            <person name="Itoh H."/>
            <person name="Moriya K."/>
            <person name="Sugiura Y."/>
            <person name="Suematsu M."/>
            <person name="Moritoki N."/>
            <person name="Shibata S."/>
            <person name="Littman R.D."/>
            <person name="Fischbach A.M."/>
            <person name="Uwamino Y."/>
            <person name="Inoue T."/>
            <person name="Honda A."/>
            <person name="Hattori M."/>
            <person name="Murai T."/>
            <person name="Xavier J.R."/>
            <person name="Hirose N."/>
            <person name="Honda K."/>
        </authorList>
    </citation>
    <scope>NUCLEOTIDE SEQUENCE</scope>
    <source>
        <strain evidence="15">CE91-St16</strain>
    </source>
</reference>
<dbReference type="PROSITE" id="PS51066">
    <property type="entry name" value="ZF_FPG_2"/>
    <property type="match status" value="1"/>
</dbReference>
<keyword evidence="3" id="KW-0479">Metal-binding</keyword>
<dbReference type="InterPro" id="IPR000214">
    <property type="entry name" value="Znf_DNA_glyclase/AP_lyase"/>
</dbReference>
<evidence type="ECO:0000256" key="5">
    <source>
        <dbReference type="ARBA" id="ARBA00022771"/>
    </source>
</evidence>
<dbReference type="Gene3D" id="1.10.8.50">
    <property type="match status" value="1"/>
</dbReference>
<evidence type="ECO:0000256" key="1">
    <source>
        <dbReference type="ARBA" id="ARBA00001668"/>
    </source>
</evidence>
<evidence type="ECO:0000256" key="4">
    <source>
        <dbReference type="ARBA" id="ARBA00022763"/>
    </source>
</evidence>
<dbReference type="InterPro" id="IPR015886">
    <property type="entry name" value="H2TH_FPG"/>
</dbReference>
<dbReference type="AlphaFoldDB" id="A0AA37KPJ2"/>
<dbReference type="InterPro" id="IPR010979">
    <property type="entry name" value="Ribosomal_uS13-like_H2TH"/>
</dbReference>
<dbReference type="SUPFAM" id="SSF81624">
    <property type="entry name" value="N-terminal domain of MutM-like DNA repair proteins"/>
    <property type="match status" value="1"/>
</dbReference>
<dbReference type="EMBL" id="BQOL01000002">
    <property type="protein sequence ID" value="GKI19817.1"/>
    <property type="molecule type" value="Genomic_DNA"/>
</dbReference>
<dbReference type="PANTHER" id="PTHR22993:SF9">
    <property type="entry name" value="FORMAMIDOPYRIMIDINE-DNA GLYCOSYLASE"/>
    <property type="match status" value="1"/>
</dbReference>
<gene>
    <name evidence="15" type="ORF">CE91St16_27250</name>
</gene>
<evidence type="ECO:0000256" key="10">
    <source>
        <dbReference type="ARBA" id="ARBA00023239"/>
    </source>
</evidence>
<dbReference type="GO" id="GO:0034039">
    <property type="term" value="F:8-oxo-7,8-dihydroguanine DNA N-glycosylase activity"/>
    <property type="evidence" value="ECO:0007669"/>
    <property type="project" value="TreeGrafter"/>
</dbReference>
<comment type="caution">
    <text evidence="15">The sequence shown here is derived from an EMBL/GenBank/DDBJ whole genome shotgun (WGS) entry which is preliminary data.</text>
</comment>
<evidence type="ECO:0000256" key="8">
    <source>
        <dbReference type="ARBA" id="ARBA00023125"/>
    </source>
</evidence>
<evidence type="ECO:0000256" key="7">
    <source>
        <dbReference type="ARBA" id="ARBA00022833"/>
    </source>
</evidence>
<keyword evidence="4" id="KW-0227">DNA damage</keyword>
<evidence type="ECO:0000256" key="13">
    <source>
        <dbReference type="PROSITE-ProRule" id="PRU00391"/>
    </source>
</evidence>
<organism evidence="15 16">
    <name type="scientific">Alistipes finegoldii</name>
    <dbReference type="NCBI Taxonomy" id="214856"/>
    <lineage>
        <taxon>Bacteria</taxon>
        <taxon>Pseudomonadati</taxon>
        <taxon>Bacteroidota</taxon>
        <taxon>Bacteroidia</taxon>
        <taxon>Bacteroidales</taxon>
        <taxon>Rikenellaceae</taxon>
        <taxon>Alistipes</taxon>
    </lineage>
</organism>
<keyword evidence="12" id="KW-0326">Glycosidase</keyword>
<evidence type="ECO:0000256" key="2">
    <source>
        <dbReference type="ARBA" id="ARBA00009409"/>
    </source>
</evidence>
<dbReference type="Pfam" id="PF06831">
    <property type="entry name" value="H2TH"/>
    <property type="match status" value="1"/>
</dbReference>
<dbReference type="Proteomes" id="UP001055105">
    <property type="component" value="Unassembled WGS sequence"/>
</dbReference>
<evidence type="ECO:0000256" key="12">
    <source>
        <dbReference type="ARBA" id="ARBA00023295"/>
    </source>
</evidence>
<comment type="similarity">
    <text evidence="2">Belongs to the FPG family.</text>
</comment>
<evidence type="ECO:0000256" key="3">
    <source>
        <dbReference type="ARBA" id="ARBA00022723"/>
    </source>
</evidence>
<dbReference type="SMART" id="SM01232">
    <property type="entry name" value="H2TH"/>
    <property type="match status" value="1"/>
</dbReference>
<dbReference type="InterPro" id="IPR035937">
    <property type="entry name" value="FPG_N"/>
</dbReference>
<protein>
    <submittedName>
        <fullName evidence="15">Formamidopyrimidine-DNA glycosylase</fullName>
    </submittedName>
</protein>
<dbReference type="SUPFAM" id="SSF57716">
    <property type="entry name" value="Glucocorticoid receptor-like (DNA-binding domain)"/>
    <property type="match status" value="1"/>
</dbReference>
<dbReference type="GO" id="GO:0006284">
    <property type="term" value="P:base-excision repair"/>
    <property type="evidence" value="ECO:0007669"/>
    <property type="project" value="InterPro"/>
</dbReference>
<dbReference type="GO" id="GO:0003684">
    <property type="term" value="F:damaged DNA binding"/>
    <property type="evidence" value="ECO:0007669"/>
    <property type="project" value="InterPro"/>
</dbReference>
<keyword evidence="9" id="KW-0234">DNA repair</keyword>
<dbReference type="GO" id="GO:0003906">
    <property type="term" value="F:DNA-(apurinic or apyrimidinic site) endonuclease activity"/>
    <property type="evidence" value="ECO:0007669"/>
    <property type="project" value="InterPro"/>
</dbReference>
<keyword evidence="8" id="KW-0238">DNA-binding</keyword>
<dbReference type="Gene3D" id="3.20.190.10">
    <property type="entry name" value="MutM-like, N-terminal"/>
    <property type="match status" value="1"/>
</dbReference>
<keyword evidence="11" id="KW-0511">Multifunctional enzyme</keyword>
<evidence type="ECO:0000256" key="9">
    <source>
        <dbReference type="ARBA" id="ARBA00023204"/>
    </source>
</evidence>
<keyword evidence="6" id="KW-0378">Hydrolase</keyword>
<keyword evidence="10" id="KW-0456">Lyase</keyword>
<name>A0AA37KPJ2_9BACT</name>
<comment type="catalytic activity">
    <reaction evidence="1">
        <text>Hydrolysis of DNA containing ring-opened 7-methylguanine residues, releasing 2,6-diamino-4-hydroxy-5-(N-methyl)formamidopyrimidine.</text>
        <dbReference type="EC" id="3.2.2.23"/>
    </reaction>
</comment>
<evidence type="ECO:0000313" key="15">
    <source>
        <dbReference type="EMBL" id="GKI19817.1"/>
    </source>
</evidence>
<dbReference type="SUPFAM" id="SSF46946">
    <property type="entry name" value="S13-like H2TH domain"/>
    <property type="match status" value="1"/>
</dbReference>
<evidence type="ECO:0000259" key="14">
    <source>
        <dbReference type="PROSITE" id="PS51066"/>
    </source>
</evidence>
<evidence type="ECO:0000256" key="11">
    <source>
        <dbReference type="ARBA" id="ARBA00023268"/>
    </source>
</evidence>
<keyword evidence="7" id="KW-0862">Zinc</keyword>
<accession>A0AA37KPJ2</accession>
<dbReference type="InterPro" id="IPR012319">
    <property type="entry name" value="FPG_cat"/>
</dbReference>